<evidence type="ECO:0000313" key="2">
    <source>
        <dbReference type="EMBL" id="MPN28404.1"/>
    </source>
</evidence>
<dbReference type="AlphaFoldDB" id="A0A645GWJ5"/>
<dbReference type="EMBL" id="VSSQ01078686">
    <property type="protein sequence ID" value="MPN28404.1"/>
    <property type="molecule type" value="Genomic_DNA"/>
</dbReference>
<dbReference type="SUPFAM" id="SSF54862">
    <property type="entry name" value="4Fe-4S ferredoxins"/>
    <property type="match status" value="1"/>
</dbReference>
<name>A0A645GWJ5_9ZZZZ</name>
<dbReference type="Gene3D" id="3.30.70.20">
    <property type="match status" value="1"/>
</dbReference>
<organism evidence="2">
    <name type="scientific">bioreactor metagenome</name>
    <dbReference type="NCBI Taxonomy" id="1076179"/>
    <lineage>
        <taxon>unclassified sequences</taxon>
        <taxon>metagenomes</taxon>
        <taxon>ecological metagenomes</taxon>
    </lineage>
</organism>
<proteinExistence type="predicted"/>
<protein>
    <recommendedName>
        <fullName evidence="1">4Fe-4S ferredoxin-type domain-containing protein</fullName>
    </recommendedName>
</protein>
<comment type="caution">
    <text evidence="2">The sequence shown here is derived from an EMBL/GenBank/DDBJ whole genome shotgun (WGS) entry which is preliminary data.</text>
</comment>
<accession>A0A645GWJ5</accession>
<gene>
    <name evidence="2" type="ORF">SDC9_175845</name>
</gene>
<feature type="domain" description="4Fe-4S ferredoxin-type" evidence="1">
    <location>
        <begin position="5"/>
        <end position="34"/>
    </location>
</feature>
<dbReference type="PROSITE" id="PS51379">
    <property type="entry name" value="4FE4S_FER_2"/>
    <property type="match status" value="1"/>
</dbReference>
<dbReference type="Pfam" id="PF00037">
    <property type="entry name" value="Fer4"/>
    <property type="match status" value="1"/>
</dbReference>
<dbReference type="PROSITE" id="PS00198">
    <property type="entry name" value="4FE4S_FER_1"/>
    <property type="match status" value="1"/>
</dbReference>
<dbReference type="InterPro" id="IPR017900">
    <property type="entry name" value="4Fe4S_Fe_S_CS"/>
</dbReference>
<dbReference type="InterPro" id="IPR017896">
    <property type="entry name" value="4Fe4S_Fe-S-bd"/>
</dbReference>
<sequence length="61" mass="6649">MVNVFDLVVQNNLCSGCGVCAGVCPAGNLAMEWNERGEYTPSDQGRCIDELNSDLVYGHRK</sequence>
<reference evidence="2" key="1">
    <citation type="submission" date="2019-08" db="EMBL/GenBank/DDBJ databases">
        <authorList>
            <person name="Kucharzyk K."/>
            <person name="Murdoch R.W."/>
            <person name="Higgins S."/>
            <person name="Loffler F."/>
        </authorList>
    </citation>
    <scope>NUCLEOTIDE SEQUENCE</scope>
</reference>
<evidence type="ECO:0000259" key="1">
    <source>
        <dbReference type="PROSITE" id="PS51379"/>
    </source>
</evidence>